<dbReference type="RefSeq" id="WP_151861266.1">
    <property type="nucleotide sequence ID" value="NZ_WBZC01000028.1"/>
</dbReference>
<dbReference type="OrthoDB" id="1957914at2"/>
<accession>A0A6I0F0W7</accession>
<dbReference type="AlphaFoldDB" id="A0A6I0F0W7"/>
<keyword evidence="2" id="KW-1185">Reference proteome</keyword>
<evidence type="ECO:0000313" key="1">
    <source>
        <dbReference type="EMBL" id="KAB3534414.1"/>
    </source>
</evidence>
<dbReference type="EMBL" id="WBZC01000028">
    <property type="protein sequence ID" value="KAB3534414.1"/>
    <property type="molecule type" value="Genomic_DNA"/>
</dbReference>
<comment type="caution">
    <text evidence="1">The sequence shown here is derived from an EMBL/GenBank/DDBJ whole genome shotgun (WGS) entry which is preliminary data.</text>
</comment>
<name>A0A6I0F0W7_9FIRM</name>
<evidence type="ECO:0000313" key="2">
    <source>
        <dbReference type="Proteomes" id="UP000432715"/>
    </source>
</evidence>
<protein>
    <submittedName>
        <fullName evidence="1">Uncharacterized protein</fullName>
    </submittedName>
</protein>
<dbReference type="Proteomes" id="UP000432715">
    <property type="component" value="Unassembled WGS sequence"/>
</dbReference>
<organism evidence="1 2">
    <name type="scientific">Alkaliphilus pronyensis</name>
    <dbReference type="NCBI Taxonomy" id="1482732"/>
    <lineage>
        <taxon>Bacteria</taxon>
        <taxon>Bacillati</taxon>
        <taxon>Bacillota</taxon>
        <taxon>Clostridia</taxon>
        <taxon>Peptostreptococcales</taxon>
        <taxon>Natronincolaceae</taxon>
        <taxon>Alkaliphilus</taxon>
    </lineage>
</organism>
<proteinExistence type="predicted"/>
<reference evidence="1 2" key="1">
    <citation type="submission" date="2019-10" db="EMBL/GenBank/DDBJ databases">
        <title>Alkaliphilus serpentinus sp. nov. and Alkaliphilus pronyensis sp. nov., two novel anaerobic alkaliphilic species isolated from the serpentinized-hosted hydrothermal field of the Prony Bay (New Caledonia).</title>
        <authorList>
            <person name="Postec A."/>
        </authorList>
    </citation>
    <scope>NUCLEOTIDE SEQUENCE [LARGE SCALE GENOMIC DNA]</scope>
    <source>
        <strain evidence="1 2">LacV</strain>
    </source>
</reference>
<sequence length="135" mass="15208">MALSFKKVIEKATTINAKHVKAVKLIVRPKVFRTIFLDDRTRGFDNVKSFAMDDQSYYVCCPCCMQIEQIKVADFKGGSTLDVKCTSKKNSEIFKLDQTGSSTFGYKMAGYTVNLKGWEPEDKIMKGGRKNGTKL</sequence>
<gene>
    <name evidence="1" type="ORF">F8154_08910</name>
</gene>